<feature type="transmembrane region" description="Helical" evidence="1">
    <location>
        <begin position="134"/>
        <end position="156"/>
    </location>
</feature>
<evidence type="ECO:0000256" key="2">
    <source>
        <dbReference type="SAM" id="SignalP"/>
    </source>
</evidence>
<keyword evidence="1" id="KW-1133">Transmembrane helix</keyword>
<organism evidence="3 4">
    <name type="scientific">Vibrio sinensis</name>
    <dbReference type="NCBI Taxonomy" id="2302434"/>
    <lineage>
        <taxon>Bacteria</taxon>
        <taxon>Pseudomonadati</taxon>
        <taxon>Pseudomonadota</taxon>
        <taxon>Gammaproteobacteria</taxon>
        <taxon>Vibrionales</taxon>
        <taxon>Vibrionaceae</taxon>
        <taxon>Vibrio</taxon>
    </lineage>
</organism>
<evidence type="ECO:0000256" key="1">
    <source>
        <dbReference type="SAM" id="Phobius"/>
    </source>
</evidence>
<dbReference type="Proteomes" id="UP000273252">
    <property type="component" value="Unassembled WGS sequence"/>
</dbReference>
<gene>
    <name evidence="3" type="ORF">DZ860_22400</name>
</gene>
<keyword evidence="4" id="KW-1185">Reference proteome</keyword>
<evidence type="ECO:0000313" key="3">
    <source>
        <dbReference type="EMBL" id="RJX65202.1"/>
    </source>
</evidence>
<accession>A0A3A6QGI1</accession>
<evidence type="ECO:0000313" key="4">
    <source>
        <dbReference type="Proteomes" id="UP000273252"/>
    </source>
</evidence>
<feature type="signal peptide" evidence="2">
    <location>
        <begin position="1"/>
        <end position="18"/>
    </location>
</feature>
<dbReference type="AlphaFoldDB" id="A0A3A6QGI1"/>
<keyword evidence="1" id="KW-0812">Transmembrane</keyword>
<reference evidence="3 4" key="1">
    <citation type="submission" date="2018-08" db="EMBL/GenBank/DDBJ databases">
        <title>Vibrio isolated from the Eastern China Marginal Seas.</title>
        <authorList>
            <person name="Li Y."/>
        </authorList>
    </citation>
    <scope>NUCLEOTIDE SEQUENCE [LARGE SCALE GENOMIC DNA]</scope>
    <source>
        <strain evidence="3 4">BEI233</strain>
    </source>
</reference>
<proteinExistence type="predicted"/>
<comment type="caution">
    <text evidence="3">The sequence shown here is derived from an EMBL/GenBank/DDBJ whole genome shotgun (WGS) entry which is preliminary data.</text>
</comment>
<keyword evidence="2" id="KW-0732">Signal</keyword>
<feature type="chain" id="PRO_5017447369" description="GTP-binding protein" evidence="2">
    <location>
        <begin position="19"/>
        <end position="208"/>
    </location>
</feature>
<sequence>MRAWFVLFCLMTHGSAWAQSDTSESEISVQREPHSQDRTLININMALELEGIERSIVQTSEALDRVGSALATLAESDNLTQEQKQVLDTTLTSFDELVVISKESMTALPSALQQTKAELMVSTESFLADLQFKLLLLVSLITVLLVVVIAAIYWFILRPMLNTLVSTTRHVSAMAGAIQVTAEALKSTTDKQEKLMLELEQMERPKHT</sequence>
<dbReference type="OrthoDB" id="5878052at2"/>
<keyword evidence="1" id="KW-0472">Membrane</keyword>
<name>A0A3A6QGI1_9VIBR</name>
<dbReference type="RefSeq" id="WP_120035441.1">
    <property type="nucleotide sequence ID" value="NZ_QVMU01000038.1"/>
</dbReference>
<protein>
    <recommendedName>
        <fullName evidence="5">GTP-binding protein</fullName>
    </recommendedName>
</protein>
<dbReference type="EMBL" id="QVMU01000038">
    <property type="protein sequence ID" value="RJX65202.1"/>
    <property type="molecule type" value="Genomic_DNA"/>
</dbReference>
<evidence type="ECO:0008006" key="5">
    <source>
        <dbReference type="Google" id="ProtNLM"/>
    </source>
</evidence>